<evidence type="ECO:0000259" key="1">
    <source>
        <dbReference type="Pfam" id="PF21149"/>
    </source>
</evidence>
<dbReference type="GO" id="GO:0004312">
    <property type="term" value="F:fatty acid synthase activity"/>
    <property type="evidence" value="ECO:0007669"/>
    <property type="project" value="TreeGrafter"/>
</dbReference>
<sequence>MLMDVNDITANRCKYLKIVRTKLLEHFSRILPTEPSKSRRVTQLGRPQSKRDLTETAAEYYADNILNPIPLKEIITLISKSTVLVDIVPHNAFQSIMTNLLESTITFIPLYKRGQKHTIQSFLEGIGDLYNVGLQPQIANLYPPVQFPVSRGTPMISPLIKWDHSEDYYVFRYKEKNKIFSTERIITITPDDEDFEYMYGHVIDERILLPVTSCLYEIWRTIGSLNGTDHKNIPIVFENIKFVRATHLSKRDKLELTLVIQESNNTFQILEKSNVVVSGIVRLPNNIAKERLQFLAKSDDAEECMNTSDIYKKLRVCGYQYTGWYRSLKSASINGSVGHIKWSSNWVAFIDNMVQMKSLSLDSRNVIYITTQIRKLVIDPEFHIRQLPKLSIEERNVPVRIYGSLDAIVSGGIEIYGQRFVAISRRPANIKPVHEEYKFIGYRDHTTISLKDAVQISIQIALECHELRNVKVIEVVEDDDKILLEDLITPIIHEVLSNLPLVQSNLTLVATKNRFHSSLLPENLLVIQPNNVLKDDTFLMVIGVGILTKDGHTLLSNVMAGGFLFTREDLNATYDNELLQQYNLNIILEKRTERESVLLLRKTQNVIMRREVVYINNYEFSWIIKLKSVMEVVDETNSRITLVAEGDPESGVLGFVNCLRREPGGKTVRCVFIQDEHAPKFSLQAPFYMNHLLLDLPMNVLRPGKVWGSYRHLPLPPPEPVLVQCGYVTQAVGKRL</sequence>
<dbReference type="InterPro" id="IPR049391">
    <property type="entry name" value="FAS_pseudo-KR"/>
</dbReference>
<dbReference type="Gene3D" id="3.40.50.720">
    <property type="entry name" value="NAD(P)-binding Rossmann-like Domain"/>
    <property type="match status" value="1"/>
</dbReference>
<protein>
    <submittedName>
        <fullName evidence="2">Fatty acid synthase</fullName>
    </submittedName>
</protein>
<reference evidence="2 3" key="1">
    <citation type="journal article" date="2010" name="Science">
        <title>Genomic comparison of the ants Camponotus floridanus and Harpegnathos saltator.</title>
        <authorList>
            <person name="Bonasio R."/>
            <person name="Zhang G."/>
            <person name="Ye C."/>
            <person name="Mutti N.S."/>
            <person name="Fang X."/>
            <person name="Qin N."/>
            <person name="Donahue G."/>
            <person name="Yang P."/>
            <person name="Li Q."/>
            <person name="Li C."/>
            <person name="Zhang P."/>
            <person name="Huang Z."/>
            <person name="Berger S.L."/>
            <person name="Reinberg D."/>
            <person name="Wang J."/>
            <person name="Liebig J."/>
        </authorList>
    </citation>
    <scope>NUCLEOTIDE SEQUENCE [LARGE SCALE GENOMIC DNA]</scope>
    <source>
        <strain evidence="2 3">R22 G/1</strain>
    </source>
</reference>
<dbReference type="InterPro" id="IPR042104">
    <property type="entry name" value="PKS_dehydratase_sf"/>
</dbReference>
<dbReference type="Gene3D" id="3.40.366.10">
    <property type="entry name" value="Malonyl-Coenzyme A Acyl Carrier Protein, domain 2"/>
    <property type="match status" value="1"/>
</dbReference>
<dbReference type="EMBL" id="GL453630">
    <property type="protein sequence ID" value="EFN75819.1"/>
    <property type="molecule type" value="Genomic_DNA"/>
</dbReference>
<keyword evidence="3" id="KW-1185">Reference proteome</keyword>
<proteinExistence type="predicted"/>
<dbReference type="Gene3D" id="3.30.70.3290">
    <property type="match status" value="1"/>
</dbReference>
<evidence type="ECO:0000313" key="2">
    <source>
        <dbReference type="EMBL" id="EFN75819.1"/>
    </source>
</evidence>
<dbReference type="InterPro" id="IPR001227">
    <property type="entry name" value="Ac_transferase_dom_sf"/>
</dbReference>
<dbReference type="InParanoid" id="E2C8B1"/>
<dbReference type="STRING" id="610380.E2C8B1"/>
<dbReference type="GO" id="GO:0006633">
    <property type="term" value="P:fatty acid biosynthetic process"/>
    <property type="evidence" value="ECO:0007669"/>
    <property type="project" value="TreeGrafter"/>
</dbReference>
<dbReference type="Proteomes" id="UP000008237">
    <property type="component" value="Unassembled WGS sequence"/>
</dbReference>
<evidence type="ECO:0000313" key="3">
    <source>
        <dbReference type="Proteomes" id="UP000008237"/>
    </source>
</evidence>
<name>E2C8B1_HARSA</name>
<dbReference type="OrthoDB" id="329835at2759"/>
<organism evidence="3">
    <name type="scientific">Harpegnathos saltator</name>
    <name type="common">Jerdon's jumping ant</name>
    <dbReference type="NCBI Taxonomy" id="610380"/>
    <lineage>
        <taxon>Eukaryota</taxon>
        <taxon>Metazoa</taxon>
        <taxon>Ecdysozoa</taxon>
        <taxon>Arthropoda</taxon>
        <taxon>Hexapoda</taxon>
        <taxon>Insecta</taxon>
        <taxon>Pterygota</taxon>
        <taxon>Neoptera</taxon>
        <taxon>Endopterygota</taxon>
        <taxon>Hymenoptera</taxon>
        <taxon>Apocrita</taxon>
        <taxon>Aculeata</taxon>
        <taxon>Formicoidea</taxon>
        <taxon>Formicidae</taxon>
        <taxon>Ponerinae</taxon>
        <taxon>Ponerini</taxon>
        <taxon>Harpegnathos</taxon>
    </lineage>
</organism>
<accession>E2C8B1</accession>
<feature type="domain" description="Fatty acid synthase pseudo-KR" evidence="1">
    <location>
        <begin position="619"/>
        <end position="715"/>
    </location>
</feature>
<dbReference type="OMA" id="SNGHITW"/>
<dbReference type="Gene3D" id="3.90.180.10">
    <property type="entry name" value="Medium-chain alcohol dehydrogenases, catalytic domain"/>
    <property type="match status" value="1"/>
</dbReference>
<dbReference type="AlphaFoldDB" id="E2C8B1"/>
<dbReference type="Pfam" id="PF21149">
    <property type="entry name" value="FAS_pseudo-KR"/>
    <property type="match status" value="1"/>
</dbReference>
<dbReference type="PANTHER" id="PTHR43775:SF23">
    <property type="entry name" value="FATTY ACID SYNTHASE 3"/>
    <property type="match status" value="1"/>
</dbReference>
<dbReference type="InterPro" id="IPR050091">
    <property type="entry name" value="PKS_NRPS_Biosynth_Enz"/>
</dbReference>
<dbReference type="Gene3D" id="3.10.129.110">
    <property type="entry name" value="Polyketide synthase dehydratase"/>
    <property type="match status" value="1"/>
</dbReference>
<dbReference type="PANTHER" id="PTHR43775">
    <property type="entry name" value="FATTY ACID SYNTHASE"/>
    <property type="match status" value="1"/>
</dbReference>
<gene>
    <name evidence="2" type="ORF">EAI_02912</name>
</gene>